<keyword evidence="3 14" id="KW-0813">Transport</keyword>
<feature type="binding site" description="covalent" evidence="16">
    <location>
        <position position="101"/>
    </location>
    <ligand>
        <name>heme c</name>
        <dbReference type="ChEBI" id="CHEBI:61717"/>
        <label>1</label>
    </ligand>
</feature>
<feature type="domain" description="Cytochrome c" evidence="19">
    <location>
        <begin position="182"/>
        <end position="274"/>
    </location>
</feature>
<dbReference type="GO" id="GO:0016740">
    <property type="term" value="F:transferase activity"/>
    <property type="evidence" value="ECO:0007669"/>
    <property type="project" value="UniProtKB-KW"/>
</dbReference>
<keyword evidence="7 18" id="KW-0732">Signal</keyword>
<evidence type="ECO:0000256" key="10">
    <source>
        <dbReference type="ARBA" id="ARBA00023004"/>
    </source>
</evidence>
<comment type="subunit">
    <text evidence="2 14">Heterodimer of SoxA and SoxX.</text>
</comment>
<dbReference type="GO" id="GO:0019417">
    <property type="term" value="P:sulfur oxidation"/>
    <property type="evidence" value="ECO:0007669"/>
    <property type="project" value="InterPro"/>
</dbReference>
<comment type="similarity">
    <text evidence="11 14">Belongs to the SoxA family.</text>
</comment>
<dbReference type="OrthoDB" id="7916986at2"/>
<dbReference type="AlphaFoldDB" id="A0A1H4DGN6"/>
<keyword evidence="21" id="KW-1185">Reference proteome</keyword>
<dbReference type="Gene3D" id="1.10.760.10">
    <property type="entry name" value="Cytochrome c-like domain"/>
    <property type="match status" value="2"/>
</dbReference>
<dbReference type="GO" id="GO:0009055">
    <property type="term" value="F:electron transfer activity"/>
    <property type="evidence" value="ECO:0007669"/>
    <property type="project" value="InterPro"/>
</dbReference>
<dbReference type="GO" id="GO:0042597">
    <property type="term" value="C:periplasmic space"/>
    <property type="evidence" value="ECO:0007669"/>
    <property type="project" value="UniProtKB-SubCell"/>
</dbReference>
<comment type="catalytic activity">
    <reaction evidence="13 14">
        <text>S-sulfanyl-L-cysteinyl-[SoxY protein] + thiosulfate + 2 Fe(III)-[cytochrome c] = S-(2-sulfodisulfanyl)-L-cysteinyl-[SoxY protein] + 2 Fe(II)-[cytochrome c] + 2 H(+)</text>
        <dbReference type="Rhea" id="RHEA:51224"/>
        <dbReference type="Rhea" id="RHEA-COMP:10350"/>
        <dbReference type="Rhea" id="RHEA-COMP:14399"/>
        <dbReference type="Rhea" id="RHEA-COMP:14689"/>
        <dbReference type="Rhea" id="RHEA-COMP:14690"/>
        <dbReference type="ChEBI" id="CHEBI:15378"/>
        <dbReference type="ChEBI" id="CHEBI:29033"/>
        <dbReference type="ChEBI" id="CHEBI:29034"/>
        <dbReference type="ChEBI" id="CHEBI:33542"/>
        <dbReference type="ChEBI" id="CHEBI:61963"/>
        <dbReference type="ChEBI" id="CHEBI:140664"/>
        <dbReference type="EC" id="2.8.5.2"/>
    </reaction>
</comment>
<evidence type="ECO:0000256" key="6">
    <source>
        <dbReference type="ARBA" id="ARBA00022723"/>
    </source>
</evidence>
<evidence type="ECO:0000256" key="14">
    <source>
        <dbReference type="PIRNR" id="PIRNR038455"/>
    </source>
</evidence>
<evidence type="ECO:0000313" key="20">
    <source>
        <dbReference type="EMBL" id="SEA71609.1"/>
    </source>
</evidence>
<feature type="signal peptide" evidence="18">
    <location>
        <begin position="1"/>
        <end position="21"/>
    </location>
</feature>
<dbReference type="GO" id="GO:0046872">
    <property type="term" value="F:metal ion binding"/>
    <property type="evidence" value="ECO:0007669"/>
    <property type="project" value="UniProtKB-KW"/>
</dbReference>
<evidence type="ECO:0000256" key="4">
    <source>
        <dbReference type="ARBA" id="ARBA00022617"/>
    </source>
</evidence>
<evidence type="ECO:0000256" key="11">
    <source>
        <dbReference type="ARBA" id="ARBA00025746"/>
    </source>
</evidence>
<feature type="domain" description="Cytochrome c" evidence="19">
    <location>
        <begin position="83"/>
        <end position="168"/>
    </location>
</feature>
<keyword evidence="6 14" id="KW-0479">Metal-binding</keyword>
<evidence type="ECO:0000256" key="7">
    <source>
        <dbReference type="ARBA" id="ARBA00022729"/>
    </source>
</evidence>
<reference evidence="20 21" key="1">
    <citation type="submission" date="2016-10" db="EMBL/GenBank/DDBJ databases">
        <authorList>
            <person name="de Groot N.N."/>
        </authorList>
    </citation>
    <scope>NUCLEOTIDE SEQUENCE [LARGE SCALE GENOMIC DNA]</scope>
    <source>
        <strain evidence="20 21">DSM 15345</strain>
    </source>
</reference>
<evidence type="ECO:0000256" key="8">
    <source>
        <dbReference type="ARBA" id="ARBA00022764"/>
    </source>
</evidence>
<dbReference type="PIRSF" id="PIRSF038455">
    <property type="entry name" value="SoxA"/>
    <property type="match status" value="1"/>
</dbReference>
<dbReference type="Proteomes" id="UP000198703">
    <property type="component" value="Unassembled WGS sequence"/>
</dbReference>
<proteinExistence type="inferred from homology"/>
<keyword evidence="5 14" id="KW-0808">Transferase</keyword>
<feature type="chain" id="PRO_5011690966" description="SoxAX cytochrome complex subunit A" evidence="18">
    <location>
        <begin position="22"/>
        <end position="282"/>
    </location>
</feature>
<dbReference type="InterPro" id="IPR036909">
    <property type="entry name" value="Cyt_c-like_dom_sf"/>
</dbReference>
<dbReference type="Pfam" id="PF21342">
    <property type="entry name" value="SoxA-TsdA_cyt-c"/>
    <property type="match status" value="2"/>
</dbReference>
<evidence type="ECO:0000256" key="1">
    <source>
        <dbReference type="ARBA" id="ARBA00004418"/>
    </source>
</evidence>
<comment type="subcellular location">
    <subcellularLocation>
        <location evidence="1 14">Periplasm</location>
    </subcellularLocation>
</comment>
<evidence type="ECO:0000256" key="16">
    <source>
        <dbReference type="PIRSR" id="PIRSR038455-2"/>
    </source>
</evidence>
<feature type="binding site" description="covalent" evidence="16">
    <location>
        <position position="201"/>
    </location>
    <ligand>
        <name>heme c</name>
        <dbReference type="ChEBI" id="CHEBI:61717"/>
        <label>2</label>
    </ligand>
</feature>
<dbReference type="GO" id="GO:0016669">
    <property type="term" value="F:oxidoreductase activity, acting on a sulfur group of donors, cytochrome as acceptor"/>
    <property type="evidence" value="ECO:0007669"/>
    <property type="project" value="InterPro"/>
</dbReference>
<dbReference type="GO" id="GO:0070069">
    <property type="term" value="C:cytochrome complex"/>
    <property type="evidence" value="ECO:0007669"/>
    <property type="project" value="InterPro"/>
</dbReference>
<dbReference type="InterPro" id="IPR025710">
    <property type="entry name" value="SoxA"/>
</dbReference>
<dbReference type="GO" id="GO:0020037">
    <property type="term" value="F:heme binding"/>
    <property type="evidence" value="ECO:0007669"/>
    <property type="project" value="InterPro"/>
</dbReference>
<accession>A0A1H4DGN6</accession>
<evidence type="ECO:0000256" key="12">
    <source>
        <dbReference type="ARBA" id="ARBA00048077"/>
    </source>
</evidence>
<comment type="catalytic activity">
    <reaction evidence="12 14">
        <text>L-cysteinyl-[SoxY protein] + thiosulfate + 2 Fe(III)-[cytochrome c] = S-sulfosulfanyl-L-cysteinyl-[SoxY protein] + 2 Fe(II)-[cytochrome c] + 2 H(+)</text>
        <dbReference type="Rhea" id="RHEA:56720"/>
        <dbReference type="Rhea" id="RHEA-COMP:10350"/>
        <dbReference type="Rhea" id="RHEA-COMP:14328"/>
        <dbReference type="Rhea" id="RHEA-COMP:14399"/>
        <dbReference type="Rhea" id="RHEA-COMP:14691"/>
        <dbReference type="ChEBI" id="CHEBI:15378"/>
        <dbReference type="ChEBI" id="CHEBI:29033"/>
        <dbReference type="ChEBI" id="CHEBI:29034"/>
        <dbReference type="ChEBI" id="CHEBI:29950"/>
        <dbReference type="ChEBI" id="CHEBI:33542"/>
        <dbReference type="ChEBI" id="CHEBI:139321"/>
        <dbReference type="EC" id="2.8.5.2"/>
    </reaction>
</comment>
<keyword evidence="8 14" id="KW-0574">Periplasm</keyword>
<feature type="binding site" evidence="16">
    <location>
        <position position="239"/>
    </location>
    <ligand>
        <name>substrate</name>
    </ligand>
</feature>
<dbReference type="NCBIfam" id="TIGR04484">
    <property type="entry name" value="thiosulf_SoxA"/>
    <property type="match status" value="1"/>
</dbReference>
<keyword evidence="9 14" id="KW-0249">Electron transport</keyword>
<sequence>MNRYALGVGAAAMVVGAAALADPNTDVALEIDGVAIKTIAASAHADNPIGDTLISGWHYRNDETRALQLDDFDNPAFLAVELGRELWEAADGASGKSCADCHGGIDGFAGLRANMPKWSEAAGRPLTLEQWINWSRKEHQGAEPWKWESEQMLGMTAAIAVESRGMPMDVQTDGPMAEWFEKGRDLYYTRTGQLDFACASCHEANSGMMLRADHLSQGHLNGFPTYRLKWQGIGSIHRRLKGCVQDTRAEPYAVGSDELVALELYVSWRGEGLDIEAPAVRQ</sequence>
<feature type="binding site" description="covalent" evidence="16">
    <location>
        <position position="198"/>
    </location>
    <ligand>
        <name>heme c</name>
        <dbReference type="ChEBI" id="CHEBI:61717"/>
        <label>2</label>
    </ligand>
</feature>
<gene>
    <name evidence="20" type="ORF">SAMN05444370_11013</name>
</gene>
<evidence type="ECO:0000259" key="19">
    <source>
        <dbReference type="Pfam" id="PF21342"/>
    </source>
</evidence>
<feature type="active site" description="Cysteine persulfide intermediate" evidence="15">
    <location>
        <position position="243"/>
    </location>
</feature>
<dbReference type="InterPro" id="IPR009056">
    <property type="entry name" value="Cyt_c-like_dom"/>
</dbReference>
<evidence type="ECO:0000256" key="18">
    <source>
        <dbReference type="SAM" id="SignalP"/>
    </source>
</evidence>
<evidence type="ECO:0000256" key="15">
    <source>
        <dbReference type="PIRSR" id="PIRSR038455-1"/>
    </source>
</evidence>
<dbReference type="EMBL" id="FNQM01000010">
    <property type="protein sequence ID" value="SEA71609.1"/>
    <property type="molecule type" value="Genomic_DNA"/>
</dbReference>
<dbReference type="STRING" id="89524.SAMN05444370_11013"/>
<dbReference type="RefSeq" id="WP_093254551.1">
    <property type="nucleotide sequence ID" value="NZ_FNQM01000010.1"/>
</dbReference>
<evidence type="ECO:0000256" key="3">
    <source>
        <dbReference type="ARBA" id="ARBA00022448"/>
    </source>
</evidence>
<dbReference type="EC" id="2.8.5.2" evidence="14"/>
<dbReference type="SUPFAM" id="SSF46626">
    <property type="entry name" value="Cytochrome c"/>
    <property type="match status" value="2"/>
</dbReference>
<name>A0A1H4DGN6_9RHOB</name>
<feature type="binding site" description="axial binding residue" evidence="17">
    <location>
        <position position="102"/>
    </location>
    <ligand>
        <name>heme c</name>
        <dbReference type="ChEBI" id="CHEBI:61717"/>
        <label>1</label>
    </ligand>
    <ligandPart>
        <name>Fe</name>
        <dbReference type="ChEBI" id="CHEBI:18248"/>
    </ligandPart>
</feature>
<keyword evidence="4 14" id="KW-0349">Heme</keyword>
<evidence type="ECO:0000256" key="13">
    <source>
        <dbReference type="ARBA" id="ARBA00048423"/>
    </source>
</evidence>
<evidence type="ECO:0000256" key="2">
    <source>
        <dbReference type="ARBA" id="ARBA00011530"/>
    </source>
</evidence>
<evidence type="ECO:0000256" key="17">
    <source>
        <dbReference type="PIRSR" id="PIRSR038455-3"/>
    </source>
</evidence>
<feature type="binding site" description="covalent" evidence="16">
    <location>
        <position position="98"/>
    </location>
    <ligand>
        <name>heme c</name>
        <dbReference type="ChEBI" id="CHEBI:61717"/>
        <label>1</label>
    </ligand>
</feature>
<comment type="cofactor">
    <cofactor evidence="16">
        <name>heme</name>
        <dbReference type="ChEBI" id="CHEBI:30413"/>
    </cofactor>
    <text evidence="16">Binds 2 heme groups per subunit.</text>
</comment>
<organism evidence="20 21">
    <name type="scientific">Rubrimonas cliftonensis</name>
    <dbReference type="NCBI Taxonomy" id="89524"/>
    <lineage>
        <taxon>Bacteria</taxon>
        <taxon>Pseudomonadati</taxon>
        <taxon>Pseudomonadota</taxon>
        <taxon>Alphaproteobacteria</taxon>
        <taxon>Rhodobacterales</taxon>
        <taxon>Paracoccaceae</taxon>
        <taxon>Rubrimonas</taxon>
    </lineage>
</organism>
<feature type="binding site" description="axial binding residue" evidence="17">
    <location>
        <position position="243"/>
    </location>
    <ligand>
        <name>heme c</name>
        <dbReference type="ChEBI" id="CHEBI:61717"/>
        <label>2</label>
    </ligand>
    <ligandPart>
        <name>Fe</name>
        <dbReference type="ChEBI" id="CHEBI:18248"/>
    </ligandPart>
</feature>
<evidence type="ECO:0000256" key="9">
    <source>
        <dbReference type="ARBA" id="ARBA00022982"/>
    </source>
</evidence>
<evidence type="ECO:0000313" key="21">
    <source>
        <dbReference type="Proteomes" id="UP000198703"/>
    </source>
</evidence>
<keyword evidence="10 14" id="KW-0408">Iron</keyword>
<feature type="binding site" description="axial binding residue" evidence="17">
    <location>
        <position position="202"/>
    </location>
    <ligand>
        <name>heme c</name>
        <dbReference type="ChEBI" id="CHEBI:61717"/>
        <label>2</label>
    </ligand>
    <ligandPart>
        <name>Fe</name>
        <dbReference type="ChEBI" id="CHEBI:18248"/>
    </ligandPart>
</feature>
<evidence type="ECO:0000256" key="5">
    <source>
        <dbReference type="ARBA" id="ARBA00022679"/>
    </source>
</evidence>
<protein>
    <recommendedName>
        <fullName evidence="14">SoxAX cytochrome complex subunit A</fullName>
        <ecNumber evidence="14">2.8.5.2</ecNumber>
    </recommendedName>
    <alternativeName>
        <fullName evidence="14">Protein SoxA</fullName>
    </alternativeName>
    <alternativeName>
        <fullName evidence="14">Sulfur oxidizing protein A</fullName>
    </alternativeName>
    <alternativeName>
        <fullName evidence="14">Thiosulfate-oxidizing multienzyme system protein SoxA</fullName>
    </alternativeName>
</protein>